<name>A0A5A7N2Z4_9PROT</name>
<evidence type="ECO:0008006" key="3">
    <source>
        <dbReference type="Google" id="ProtNLM"/>
    </source>
</evidence>
<keyword evidence="2" id="KW-1185">Reference proteome</keyword>
<accession>A0A5A7N2Z4</accession>
<organism evidence="1 2">
    <name type="scientific">Iodidimonas nitroreducens</name>
    <dbReference type="NCBI Taxonomy" id="1236968"/>
    <lineage>
        <taxon>Bacteria</taxon>
        <taxon>Pseudomonadati</taxon>
        <taxon>Pseudomonadota</taxon>
        <taxon>Alphaproteobacteria</taxon>
        <taxon>Iodidimonadales</taxon>
        <taxon>Iodidimonadaceae</taxon>
        <taxon>Iodidimonas</taxon>
    </lineage>
</organism>
<reference evidence="1 2" key="1">
    <citation type="submission" date="2019-09" db="EMBL/GenBank/DDBJ databases">
        <title>NBRP : Genome information of microbial organism related human and environment.</title>
        <authorList>
            <person name="Hattori M."/>
            <person name="Oshima K."/>
            <person name="Inaba H."/>
            <person name="Suda W."/>
            <person name="Sakamoto M."/>
            <person name="Iino T."/>
            <person name="Kitahara M."/>
            <person name="Oshida Y."/>
            <person name="Iida T."/>
            <person name="Kudo T."/>
            <person name="Itoh T."/>
            <person name="Ohkuma M."/>
        </authorList>
    </citation>
    <scope>NUCLEOTIDE SEQUENCE [LARGE SCALE GENOMIC DNA]</scope>
    <source>
        <strain evidence="1 2">Q-1</strain>
    </source>
</reference>
<gene>
    <name evidence="1" type="ORF">JCM17846_00690</name>
</gene>
<protein>
    <recommendedName>
        <fullName evidence="3">Amidohydrolase 3 domain-containing protein</fullName>
    </recommendedName>
</protein>
<dbReference type="Proteomes" id="UP000324996">
    <property type="component" value="Unassembled WGS sequence"/>
</dbReference>
<dbReference type="EMBL" id="BKCN01000001">
    <property type="protein sequence ID" value="GER02387.1"/>
    <property type="molecule type" value="Genomic_DNA"/>
</dbReference>
<proteinExistence type="predicted"/>
<dbReference type="RefSeq" id="WP_313977920.1">
    <property type="nucleotide sequence ID" value="NZ_BKCN01000001.1"/>
</dbReference>
<evidence type="ECO:0000313" key="1">
    <source>
        <dbReference type="EMBL" id="GER02387.1"/>
    </source>
</evidence>
<evidence type="ECO:0000313" key="2">
    <source>
        <dbReference type="Proteomes" id="UP000324996"/>
    </source>
</evidence>
<comment type="caution">
    <text evidence="1">The sequence shown here is derived from an EMBL/GenBank/DDBJ whole genome shotgun (WGS) entry which is preliminary data.</text>
</comment>
<sequence length="76" mass="8491">MLINPEALAAYESEAHNQLIQRPEFGYHQRVNRSDGVVDLVLINGRVAWRDGHFSPQLGKDQGYGRCLRAVSAKAV</sequence>
<dbReference type="AlphaFoldDB" id="A0A5A7N2Z4"/>